<dbReference type="GO" id="GO:0042054">
    <property type="term" value="F:histone methyltransferase activity"/>
    <property type="evidence" value="ECO:0007669"/>
    <property type="project" value="InterPro"/>
</dbReference>
<dbReference type="PROSITE" id="PS50867">
    <property type="entry name" value="PRE_SET"/>
    <property type="match status" value="1"/>
</dbReference>
<dbReference type="GO" id="GO:0005694">
    <property type="term" value="C:chromosome"/>
    <property type="evidence" value="ECO:0007669"/>
    <property type="project" value="UniProtKB-SubCell"/>
</dbReference>
<dbReference type="InterPro" id="IPR046341">
    <property type="entry name" value="SET_dom_sf"/>
</dbReference>
<dbReference type="InterPro" id="IPR036987">
    <property type="entry name" value="SRA-YDG_sf"/>
</dbReference>
<feature type="region of interest" description="Disordered" evidence="9">
    <location>
        <begin position="65"/>
        <end position="179"/>
    </location>
</feature>
<evidence type="ECO:0000259" key="11">
    <source>
        <dbReference type="PROSITE" id="PS50867"/>
    </source>
</evidence>
<proteinExistence type="predicted"/>
<evidence type="ECO:0000259" key="12">
    <source>
        <dbReference type="PROSITE" id="PS50868"/>
    </source>
</evidence>
<keyword evidence="7 8" id="KW-0539">Nucleus</keyword>
<dbReference type="PANTHER" id="PTHR45660:SF13">
    <property type="entry name" value="HISTONE-LYSINE N-METHYLTRANSFERASE SETMAR"/>
    <property type="match status" value="1"/>
</dbReference>
<dbReference type="EMBL" id="BKCP01005406">
    <property type="protein sequence ID" value="GER37976.1"/>
    <property type="molecule type" value="Genomic_DNA"/>
</dbReference>
<feature type="domain" description="SET" evidence="10">
    <location>
        <begin position="552"/>
        <end position="686"/>
    </location>
</feature>
<dbReference type="OrthoDB" id="5792673at2759"/>
<keyword evidence="15" id="KW-1185">Reference proteome</keyword>
<dbReference type="PROSITE" id="PS51015">
    <property type="entry name" value="YDG"/>
    <property type="match status" value="1"/>
</dbReference>
<feature type="domain" description="Pre-SET" evidence="11">
    <location>
        <begin position="488"/>
        <end position="549"/>
    </location>
</feature>
<gene>
    <name evidence="14" type="ORF">STAS_14430</name>
</gene>
<feature type="compositionally biased region" description="Polar residues" evidence="9">
    <location>
        <begin position="109"/>
        <end position="121"/>
    </location>
</feature>
<dbReference type="Pfam" id="PF05033">
    <property type="entry name" value="Pre-SET"/>
    <property type="match status" value="1"/>
</dbReference>
<feature type="compositionally biased region" description="Polar residues" evidence="9">
    <location>
        <begin position="142"/>
        <end position="164"/>
    </location>
</feature>
<evidence type="ECO:0000313" key="15">
    <source>
        <dbReference type="Proteomes" id="UP000325081"/>
    </source>
</evidence>
<evidence type="ECO:0000256" key="7">
    <source>
        <dbReference type="ARBA" id="ARBA00023242"/>
    </source>
</evidence>
<feature type="region of interest" description="Disordered" evidence="9">
    <location>
        <begin position="1"/>
        <end position="20"/>
    </location>
</feature>
<evidence type="ECO:0000256" key="5">
    <source>
        <dbReference type="ARBA" id="ARBA00022691"/>
    </source>
</evidence>
<dbReference type="FunFam" id="2.30.280.10:FF:000003">
    <property type="entry name" value="Histone-lysine N-methyltransferase, H3 lysine-9 specific SUVH5"/>
    <property type="match status" value="1"/>
</dbReference>
<dbReference type="PROSITE" id="PS51575">
    <property type="entry name" value="SAM_MT43_SUVAR39_2"/>
    <property type="match status" value="1"/>
</dbReference>
<dbReference type="Pfam" id="PF00856">
    <property type="entry name" value="SET"/>
    <property type="match status" value="1"/>
</dbReference>
<dbReference type="GO" id="GO:0003690">
    <property type="term" value="F:double-stranded DNA binding"/>
    <property type="evidence" value="ECO:0007669"/>
    <property type="project" value="TreeGrafter"/>
</dbReference>
<keyword evidence="4 14" id="KW-0808">Transferase</keyword>
<evidence type="ECO:0000256" key="4">
    <source>
        <dbReference type="ARBA" id="ARBA00022679"/>
    </source>
</evidence>
<dbReference type="SUPFAM" id="SSF88697">
    <property type="entry name" value="PUA domain-like"/>
    <property type="match status" value="1"/>
</dbReference>
<dbReference type="GO" id="GO:0005634">
    <property type="term" value="C:nucleus"/>
    <property type="evidence" value="ECO:0007669"/>
    <property type="project" value="UniProtKB-SubCell"/>
</dbReference>
<dbReference type="SMART" id="SM00317">
    <property type="entry name" value="SET"/>
    <property type="match status" value="1"/>
</dbReference>
<evidence type="ECO:0000256" key="1">
    <source>
        <dbReference type="ARBA" id="ARBA00004286"/>
    </source>
</evidence>
<dbReference type="SMART" id="SM00466">
    <property type="entry name" value="SRA"/>
    <property type="match status" value="1"/>
</dbReference>
<organism evidence="14 15">
    <name type="scientific">Striga asiatica</name>
    <name type="common">Asiatic witchweed</name>
    <name type="synonym">Buchnera asiatica</name>
    <dbReference type="NCBI Taxonomy" id="4170"/>
    <lineage>
        <taxon>Eukaryota</taxon>
        <taxon>Viridiplantae</taxon>
        <taxon>Streptophyta</taxon>
        <taxon>Embryophyta</taxon>
        <taxon>Tracheophyta</taxon>
        <taxon>Spermatophyta</taxon>
        <taxon>Magnoliopsida</taxon>
        <taxon>eudicotyledons</taxon>
        <taxon>Gunneridae</taxon>
        <taxon>Pentapetalae</taxon>
        <taxon>asterids</taxon>
        <taxon>lamiids</taxon>
        <taxon>Lamiales</taxon>
        <taxon>Orobanchaceae</taxon>
        <taxon>Buchnereae</taxon>
        <taxon>Striga</taxon>
    </lineage>
</organism>
<feature type="compositionally biased region" description="Basic residues" evidence="9">
    <location>
        <begin position="165"/>
        <end position="176"/>
    </location>
</feature>
<evidence type="ECO:0000256" key="9">
    <source>
        <dbReference type="SAM" id="MobiDB-lite"/>
    </source>
</evidence>
<evidence type="ECO:0000256" key="6">
    <source>
        <dbReference type="ARBA" id="ARBA00022853"/>
    </source>
</evidence>
<dbReference type="InterPro" id="IPR025794">
    <property type="entry name" value="H3-K9-MeTrfase_plant"/>
</dbReference>
<reference evidence="15" key="1">
    <citation type="journal article" date="2019" name="Curr. Biol.">
        <title>Genome Sequence of Striga asiatica Provides Insight into the Evolution of Plant Parasitism.</title>
        <authorList>
            <person name="Yoshida S."/>
            <person name="Kim S."/>
            <person name="Wafula E.K."/>
            <person name="Tanskanen J."/>
            <person name="Kim Y.M."/>
            <person name="Honaas L."/>
            <person name="Yang Z."/>
            <person name="Spallek T."/>
            <person name="Conn C.E."/>
            <person name="Ichihashi Y."/>
            <person name="Cheong K."/>
            <person name="Cui S."/>
            <person name="Der J.P."/>
            <person name="Gundlach H."/>
            <person name="Jiao Y."/>
            <person name="Hori C."/>
            <person name="Ishida J.K."/>
            <person name="Kasahara H."/>
            <person name="Kiba T."/>
            <person name="Kim M.S."/>
            <person name="Koo N."/>
            <person name="Laohavisit A."/>
            <person name="Lee Y.H."/>
            <person name="Lumba S."/>
            <person name="McCourt P."/>
            <person name="Mortimer J.C."/>
            <person name="Mutuku J.M."/>
            <person name="Nomura T."/>
            <person name="Sasaki-Sekimoto Y."/>
            <person name="Seto Y."/>
            <person name="Wang Y."/>
            <person name="Wakatake T."/>
            <person name="Sakakibara H."/>
            <person name="Demura T."/>
            <person name="Yamaguchi S."/>
            <person name="Yoneyama K."/>
            <person name="Manabe R.I."/>
            <person name="Nelson D.C."/>
            <person name="Schulman A.H."/>
            <person name="Timko M.P."/>
            <person name="dePamphilis C.W."/>
            <person name="Choi D."/>
            <person name="Shirasu K."/>
        </authorList>
    </citation>
    <scope>NUCLEOTIDE SEQUENCE [LARGE SCALE GENOMIC DNA]</scope>
    <source>
        <strain evidence="15">cv. UVA1</strain>
    </source>
</reference>
<dbReference type="GO" id="GO:0032259">
    <property type="term" value="P:methylation"/>
    <property type="evidence" value="ECO:0007669"/>
    <property type="project" value="UniProtKB-KW"/>
</dbReference>
<dbReference type="PANTHER" id="PTHR45660">
    <property type="entry name" value="HISTONE-LYSINE N-METHYLTRANSFERASE SETMAR"/>
    <property type="match status" value="1"/>
</dbReference>
<evidence type="ECO:0000259" key="10">
    <source>
        <dbReference type="PROSITE" id="PS50280"/>
    </source>
</evidence>
<keyword evidence="3 14" id="KW-0489">Methyltransferase</keyword>
<dbReference type="InterPro" id="IPR001214">
    <property type="entry name" value="SET_dom"/>
</dbReference>
<evidence type="ECO:0000256" key="3">
    <source>
        <dbReference type="ARBA" id="ARBA00022603"/>
    </source>
</evidence>
<keyword evidence="6" id="KW-0156">Chromatin regulator</keyword>
<dbReference type="InterPro" id="IPR007728">
    <property type="entry name" value="Pre-SET_dom"/>
</dbReference>
<dbReference type="SUPFAM" id="SSF82199">
    <property type="entry name" value="SET domain"/>
    <property type="match status" value="1"/>
</dbReference>
<name>A0A5A7PZA2_STRAF</name>
<dbReference type="GO" id="GO:0008270">
    <property type="term" value="F:zinc ion binding"/>
    <property type="evidence" value="ECO:0007669"/>
    <property type="project" value="InterPro"/>
</dbReference>
<dbReference type="Proteomes" id="UP000325081">
    <property type="component" value="Unassembled WGS sequence"/>
</dbReference>
<keyword evidence="2" id="KW-0158">Chromosome</keyword>
<dbReference type="AlphaFoldDB" id="A0A5A7PZA2"/>
<dbReference type="InterPro" id="IPR003616">
    <property type="entry name" value="Post-SET_dom"/>
</dbReference>
<dbReference type="InterPro" id="IPR003105">
    <property type="entry name" value="SRA_YDG"/>
</dbReference>
<comment type="subcellular location">
    <subcellularLocation>
        <location evidence="1">Chromosome</location>
    </subcellularLocation>
    <subcellularLocation>
        <location evidence="8">Nucleus</location>
    </subcellularLocation>
</comment>
<protein>
    <submittedName>
        <fullName evidence="14">Histone-lysine N-methyltransferase</fullName>
    </submittedName>
</protein>
<evidence type="ECO:0000259" key="13">
    <source>
        <dbReference type="PROSITE" id="PS51015"/>
    </source>
</evidence>
<dbReference type="Gene3D" id="2.30.280.10">
    <property type="entry name" value="SRA-YDG"/>
    <property type="match status" value="1"/>
</dbReference>
<sequence>MERDLGSDANPPPASIDKSRVLEVKPLKTLVPVFPNSSGLSSITTPQPSPFVCIPPSGPFPSGVQPFYPFLSPNNPNSHPTIPGPHPSPAQPNFTFTPGNIPAPIPLNSYRTPTPQANGSTRPKRSSTTRGSDPIDDDEYSDSQNPSNPYASGFNFNAEDTGNTTRKRAGRPKMKRAGNGSEFDIESLVNHFLASFKLTGFDDFRRSNGDKDTVSTVLAVYDLIRKKLTQLEESKDMGRGIARRPDLKAANLMMSKGIRTNSSKRIGHVPGIEVGDIFFFRMELCVVGLHAPSMAGIDYMSVKITADEEPVAVSIVSSGGYDDIGDDCDVLIYSGQGGVQRQDRQLCDQKLERGNLALEKSLHRANDVRVVRGIKDPACVGGKIYVYDGVYRIQESWVEKNKGCNVFKYKLVRVPGQPNGFSFWKAIQQWKDQIAPRPGLILPDLTSGAESLPVALVNDVDGEKGPAHFTYIPNLRYSRPFSMSKASLGCHCLGGCQPDDTNCPCRQKNEGFIPYSSIGVLLTSKSPIYECGPTCACPPNCRNRTSQAGVKARLEVFKTKNQGWGLRSWDPIRAGSFICEYGGDVIEGFEGGGDLGNENDDNYVFDATREYVPVHDSPILRKTQFPLAISAKNNGNVARFMNHSCSPNVFWQPVLRESGDNGVFVHVAFFAARHIPPMQELTYDYGKGSSGNSERGKKKKCFCGSVKCNGTSAAVRFSLMEVDLRVEFALKCVVIEVAGQFSKWT</sequence>
<dbReference type="Gene3D" id="2.170.270.10">
    <property type="entry name" value="SET domain"/>
    <property type="match status" value="1"/>
</dbReference>
<dbReference type="InterPro" id="IPR015947">
    <property type="entry name" value="PUA-like_sf"/>
</dbReference>
<accession>A0A5A7PZA2</accession>
<dbReference type="Pfam" id="PF02182">
    <property type="entry name" value="SAD_SRA"/>
    <property type="match status" value="1"/>
</dbReference>
<feature type="domain" description="YDG" evidence="13">
    <location>
        <begin position="267"/>
        <end position="413"/>
    </location>
</feature>
<dbReference type="InterPro" id="IPR051357">
    <property type="entry name" value="H3K9_HMTase_SUVAR3-9"/>
</dbReference>
<keyword evidence="5" id="KW-0949">S-adenosyl-L-methionine</keyword>
<feature type="domain" description="Post-SET" evidence="12">
    <location>
        <begin position="697"/>
        <end position="713"/>
    </location>
</feature>
<evidence type="ECO:0000256" key="2">
    <source>
        <dbReference type="ARBA" id="ARBA00022454"/>
    </source>
</evidence>
<evidence type="ECO:0000256" key="8">
    <source>
        <dbReference type="PROSITE-ProRule" id="PRU00358"/>
    </source>
</evidence>
<dbReference type="PROSITE" id="PS50868">
    <property type="entry name" value="POST_SET"/>
    <property type="match status" value="1"/>
</dbReference>
<dbReference type="PROSITE" id="PS50280">
    <property type="entry name" value="SET"/>
    <property type="match status" value="1"/>
</dbReference>
<evidence type="ECO:0000313" key="14">
    <source>
        <dbReference type="EMBL" id="GER37976.1"/>
    </source>
</evidence>
<comment type="caution">
    <text evidence="14">The sequence shown here is derived from an EMBL/GenBank/DDBJ whole genome shotgun (WGS) entry which is preliminary data.</text>
</comment>
<dbReference type="SMART" id="SM00468">
    <property type="entry name" value="PreSET"/>
    <property type="match status" value="1"/>
</dbReference>